<name>A0A6N8J4P1_9BACT</name>
<accession>A0A6N8J4P1</accession>
<dbReference type="PIRSF" id="PIRSF037081">
    <property type="entry name" value="P-loop_All4644_prd"/>
    <property type="match status" value="1"/>
</dbReference>
<dbReference type="Proteomes" id="UP000468388">
    <property type="component" value="Unassembled WGS sequence"/>
</dbReference>
<dbReference type="InterPro" id="IPR027417">
    <property type="entry name" value="P-loop_NTPase"/>
</dbReference>
<dbReference type="SUPFAM" id="SSF52540">
    <property type="entry name" value="P-loop containing nucleoside triphosphate hydrolases"/>
    <property type="match status" value="1"/>
</dbReference>
<dbReference type="PANTHER" id="PTHR43883:SF1">
    <property type="entry name" value="GLUCONOKINASE"/>
    <property type="match status" value="1"/>
</dbReference>
<keyword evidence="2" id="KW-1185">Reference proteome</keyword>
<dbReference type="EMBL" id="WRXO01000001">
    <property type="protein sequence ID" value="MVT40215.1"/>
    <property type="molecule type" value="Genomic_DNA"/>
</dbReference>
<dbReference type="Pfam" id="PF13671">
    <property type="entry name" value="AAA_33"/>
    <property type="match status" value="1"/>
</dbReference>
<gene>
    <name evidence="1" type="ORF">GO495_06455</name>
</gene>
<comment type="caution">
    <text evidence="1">The sequence shown here is derived from an EMBL/GenBank/DDBJ whole genome shotgun (WGS) entry which is preliminary data.</text>
</comment>
<dbReference type="OrthoDB" id="9805698at2"/>
<dbReference type="RefSeq" id="WP_157298841.1">
    <property type="nucleotide sequence ID" value="NZ_BAAAZB010000005.1"/>
</dbReference>
<evidence type="ECO:0000313" key="1">
    <source>
        <dbReference type="EMBL" id="MVT40215.1"/>
    </source>
</evidence>
<sequence>MIIIVSGLPGSGKSYFASRLSRLIHADYINSDRIRKSLFPTRSYSEKEKSSVYDEMLKLMRQAIVQNKDLVLDATFYANDIRKRFTDEAKDGDIVFIEIVAEEAVIKERLKQKRVDSEADFEVYKLIKEQWEPLQEHQLKLVSSDNNIEDMLHKAVDYLKLRNDKRTDC</sequence>
<dbReference type="PANTHER" id="PTHR43883">
    <property type="entry name" value="SLR0207 PROTEIN"/>
    <property type="match status" value="1"/>
</dbReference>
<organism evidence="1 2">
    <name type="scientific">Chitinophaga oryziterrae</name>
    <dbReference type="NCBI Taxonomy" id="1031224"/>
    <lineage>
        <taxon>Bacteria</taxon>
        <taxon>Pseudomonadati</taxon>
        <taxon>Bacteroidota</taxon>
        <taxon>Chitinophagia</taxon>
        <taxon>Chitinophagales</taxon>
        <taxon>Chitinophagaceae</taxon>
        <taxon>Chitinophaga</taxon>
    </lineage>
</organism>
<reference evidence="1 2" key="1">
    <citation type="submission" date="2019-12" db="EMBL/GenBank/DDBJ databases">
        <title>The draft genomic sequence of strain Chitinophaga oryziterrae JCM 16595.</title>
        <authorList>
            <person name="Zhang X."/>
        </authorList>
    </citation>
    <scope>NUCLEOTIDE SEQUENCE [LARGE SCALE GENOMIC DNA]</scope>
    <source>
        <strain evidence="1 2">JCM 16595</strain>
    </source>
</reference>
<protein>
    <submittedName>
        <fullName evidence="1">AAA family ATPase</fullName>
    </submittedName>
</protein>
<evidence type="ECO:0000313" key="2">
    <source>
        <dbReference type="Proteomes" id="UP000468388"/>
    </source>
</evidence>
<dbReference type="InterPro" id="IPR052732">
    <property type="entry name" value="Cell-binding_unc_protein"/>
</dbReference>
<proteinExistence type="predicted"/>
<dbReference type="InterPro" id="IPR017101">
    <property type="entry name" value="P-loop_ATP/GTP-bd_All4644_prd"/>
</dbReference>
<dbReference type="AlphaFoldDB" id="A0A6N8J4P1"/>
<dbReference type="Gene3D" id="3.40.50.300">
    <property type="entry name" value="P-loop containing nucleotide triphosphate hydrolases"/>
    <property type="match status" value="1"/>
</dbReference>